<evidence type="ECO:0000256" key="1">
    <source>
        <dbReference type="SAM" id="Phobius"/>
    </source>
</evidence>
<sequence length="143" mass="17138">MEGVIYVFIVFLLISLLSDKYVNGWLKLTLFVYYGVIIFYFSRGYNKIMSSRIEYASKNEYDFRDKADVEALFTFWQTRSDFVDGFLAFYFLPLLAFLVYSYYKRITQRDDGKQTFLTYFSMIPVTVVYLLLLLFFEMLGYHP</sequence>
<feature type="transmembrane region" description="Helical" evidence="1">
    <location>
        <begin position="115"/>
        <end position="136"/>
    </location>
</feature>
<proteinExistence type="predicted"/>
<dbReference type="Proteomes" id="UP001221597">
    <property type="component" value="Chromosome"/>
</dbReference>
<name>A0ABY8J3P1_9BACI</name>
<keyword evidence="1" id="KW-0472">Membrane</keyword>
<keyword evidence="1" id="KW-1133">Transmembrane helix</keyword>
<organism evidence="2 3">
    <name type="scientific">Halobacillus naozhouensis</name>
    <dbReference type="NCBI Taxonomy" id="554880"/>
    <lineage>
        <taxon>Bacteria</taxon>
        <taxon>Bacillati</taxon>
        <taxon>Bacillota</taxon>
        <taxon>Bacilli</taxon>
        <taxon>Bacillales</taxon>
        <taxon>Bacillaceae</taxon>
        <taxon>Halobacillus</taxon>
    </lineage>
</organism>
<feature type="transmembrane region" description="Helical" evidence="1">
    <location>
        <begin position="82"/>
        <end position="103"/>
    </location>
</feature>
<dbReference type="RefSeq" id="WP_283077973.1">
    <property type="nucleotide sequence ID" value="NZ_CP121671.1"/>
</dbReference>
<keyword evidence="3" id="KW-1185">Reference proteome</keyword>
<protein>
    <submittedName>
        <fullName evidence="2">Uncharacterized protein</fullName>
    </submittedName>
</protein>
<keyword evidence="1" id="KW-0812">Transmembrane</keyword>
<reference evidence="2 3" key="1">
    <citation type="submission" date="2023-04" db="EMBL/GenBank/DDBJ databases">
        <title>Genome sequence of Halobacillus naozhouensis KACC 21980.</title>
        <authorList>
            <person name="Kim S."/>
            <person name="Heo J."/>
            <person name="Kwon S.-W."/>
        </authorList>
    </citation>
    <scope>NUCLEOTIDE SEQUENCE [LARGE SCALE GENOMIC DNA]</scope>
    <source>
        <strain evidence="2 3">KCTC 13234</strain>
    </source>
</reference>
<accession>A0ABY8J3P1</accession>
<dbReference type="EMBL" id="CP121671">
    <property type="protein sequence ID" value="WFT76013.1"/>
    <property type="molecule type" value="Genomic_DNA"/>
</dbReference>
<evidence type="ECO:0000313" key="2">
    <source>
        <dbReference type="EMBL" id="WFT76013.1"/>
    </source>
</evidence>
<gene>
    <name evidence="2" type="ORF">P9989_06525</name>
</gene>
<evidence type="ECO:0000313" key="3">
    <source>
        <dbReference type="Proteomes" id="UP001221597"/>
    </source>
</evidence>
<feature type="transmembrane region" description="Helical" evidence="1">
    <location>
        <begin position="28"/>
        <end position="45"/>
    </location>
</feature>